<comment type="caution">
    <text evidence="1">The sequence shown here is derived from an EMBL/GenBank/DDBJ whole genome shotgun (WGS) entry which is preliminary data.</text>
</comment>
<dbReference type="EMBL" id="JASBWT010000032">
    <property type="protein sequence ID" value="KAJ9093157.1"/>
    <property type="molecule type" value="Genomic_DNA"/>
</dbReference>
<evidence type="ECO:0000313" key="1">
    <source>
        <dbReference type="EMBL" id="KAJ9093157.1"/>
    </source>
</evidence>
<name>A0ACC2V1P8_9TREE</name>
<gene>
    <name evidence="1" type="ORF">QFC21_006473</name>
</gene>
<accession>A0ACC2V1P8</accession>
<reference evidence="1" key="1">
    <citation type="submission" date="2023-04" db="EMBL/GenBank/DDBJ databases">
        <title>Draft Genome sequencing of Naganishia species isolated from polar environments using Oxford Nanopore Technology.</title>
        <authorList>
            <person name="Leo P."/>
            <person name="Venkateswaran K."/>
        </authorList>
    </citation>
    <scope>NUCLEOTIDE SEQUENCE</scope>
    <source>
        <strain evidence="1">MNA-CCFEE 5423</strain>
    </source>
</reference>
<sequence length="874" mass="99629">MIQVYAFVRNGCRIAPEVSYLNYAREISALRQLRNLQNNVEQLSEPRKARAAANDMRFALEFELSDQNPPDTGDDALWDDIAVWTGTQDQQPAEDTVALIIEIYPRAFDALPTNHQKQRQSWWEKVAEEEAGLAAELLSYQSGKTLLQDPEWLPGEHSITLINKNFYGNVSRQAWTQALCDYLNDSSSDTFSRSDTPRNDADISTSDSGQSTPPSIVTQEKEATSSLKEDIIGAKCPCCLYQLADEQPRTHGLMFTIDGNFSWKRLQRHGQVEYREFNDVSLRIPPDIVNRYEETPRRRNVSVQEHHDEESTERCSESQRMHQKTIVKGINETGIVALVCRHNVVWKYVDMIQSGESAKYAKCLIHWLIENGLGEKAVVGYDTGCTLGSIMKNSEIMSTAVSACKMTFGNLIRSNVRHAMKLLKAGEEGLSALRRMTGDHGQKLDDNDIEGHRMQEREFLAKAASLESTLASRRIDARISYMKGLQTIQDLQTQLDGVNRKMAEIAATRNSQGQPRTPPHLLRAQEDKRVAIVMENRKLSTLAVLGNIDPEDDWSPRGVLWEETALDERKRAHKLALKEVEKECIKQLFEMDKMGFAGTAYRFRKEIMTATRNRSKSLKDLIDKCNTAGKAAGRTDKLEWMDVTDDATPVSLLTILRSMDPDELLSRPWTHKVTRDAVRYKMQIDRATEELELLAVEWQRLRVWVNDREEALIHVIDREREKGTIEVMSHSEQPSIVFALASRLSEVKRNHRRILWSLEKCKSDLIRCGTLNKTLIIPKRSLDLQHLPEMNTFNRSIVNRSLIAGARFPTPMLPTIRAFNHGIGNATDRSTRPSEEEIEAENEEEMEEDMERNVEDNEGGALLELLESLRYSTD</sequence>
<dbReference type="Proteomes" id="UP001227268">
    <property type="component" value="Unassembled WGS sequence"/>
</dbReference>
<proteinExistence type="predicted"/>
<keyword evidence="2" id="KW-1185">Reference proteome</keyword>
<evidence type="ECO:0000313" key="2">
    <source>
        <dbReference type="Proteomes" id="UP001227268"/>
    </source>
</evidence>
<protein>
    <submittedName>
        <fullName evidence="1">Uncharacterized protein</fullName>
    </submittedName>
</protein>
<organism evidence="1 2">
    <name type="scientific">Naganishia friedmannii</name>
    <dbReference type="NCBI Taxonomy" id="89922"/>
    <lineage>
        <taxon>Eukaryota</taxon>
        <taxon>Fungi</taxon>
        <taxon>Dikarya</taxon>
        <taxon>Basidiomycota</taxon>
        <taxon>Agaricomycotina</taxon>
        <taxon>Tremellomycetes</taxon>
        <taxon>Filobasidiales</taxon>
        <taxon>Filobasidiaceae</taxon>
        <taxon>Naganishia</taxon>
    </lineage>
</organism>